<dbReference type="AlphaFoldDB" id="S8E5R6"/>
<keyword evidence="3" id="KW-1185">Reference proteome</keyword>
<keyword evidence="1" id="KW-1133">Transmembrane helix</keyword>
<evidence type="ECO:0000256" key="1">
    <source>
        <dbReference type="SAM" id="Phobius"/>
    </source>
</evidence>
<gene>
    <name evidence="2" type="ORF">FOMPIDRAFT_88369</name>
</gene>
<keyword evidence="1" id="KW-0472">Membrane</keyword>
<organism evidence="2 3">
    <name type="scientific">Fomitopsis schrenkii</name>
    <name type="common">Brown rot fungus</name>
    <dbReference type="NCBI Taxonomy" id="2126942"/>
    <lineage>
        <taxon>Eukaryota</taxon>
        <taxon>Fungi</taxon>
        <taxon>Dikarya</taxon>
        <taxon>Basidiomycota</taxon>
        <taxon>Agaricomycotina</taxon>
        <taxon>Agaricomycetes</taxon>
        <taxon>Polyporales</taxon>
        <taxon>Fomitopsis</taxon>
    </lineage>
</organism>
<dbReference type="InParanoid" id="S8E5R6"/>
<evidence type="ECO:0000313" key="3">
    <source>
        <dbReference type="Proteomes" id="UP000015241"/>
    </source>
</evidence>
<dbReference type="STRING" id="743788.S8E5R6"/>
<sequence length="321" mass="35406">MSLTFTTDKPLIPYFAGGACVAFLYGVTTGQAAFYWSRSGKDKKVLRMVVMLLWQVAYRRCCAILTKADRSVTLRILDSAHSVLVPCSFYILLAETFHEGNQQIRIQAFTSALQLWSYQAVFVVTGFTDLVIKSIYTYRIWKRNAPALEVGLYGVPDNFAVSNNKLLVALLSSFALTAFVLSWAPVFLGNCVVSAGSLVTFVLVGDNSAAFVSTFWVVPKFSINSLLALLNARRRLREGAVSFVASSMTADLPPIDESLHPEEPHAGRRVRQARRFIVTMKAEVELDGDHAIEMAPVGAQATSESLSRTKLNVTAYRPSVM</sequence>
<feature type="transmembrane region" description="Helical" evidence="1">
    <location>
        <begin position="12"/>
        <end position="37"/>
    </location>
</feature>
<dbReference type="OrthoDB" id="2801597at2759"/>
<dbReference type="Proteomes" id="UP000015241">
    <property type="component" value="Unassembled WGS sequence"/>
</dbReference>
<keyword evidence="1" id="KW-0812">Transmembrane</keyword>
<feature type="transmembrane region" description="Helical" evidence="1">
    <location>
        <begin position="166"/>
        <end position="188"/>
    </location>
</feature>
<protein>
    <submittedName>
        <fullName evidence="2">Uncharacterized protein</fullName>
    </submittedName>
</protein>
<dbReference type="EMBL" id="KE504149">
    <property type="protein sequence ID" value="EPT00412.1"/>
    <property type="molecule type" value="Genomic_DNA"/>
</dbReference>
<name>S8E5R6_FOMSC</name>
<feature type="transmembrane region" description="Helical" evidence="1">
    <location>
        <begin position="208"/>
        <end position="230"/>
    </location>
</feature>
<evidence type="ECO:0000313" key="2">
    <source>
        <dbReference type="EMBL" id="EPT00412.1"/>
    </source>
</evidence>
<dbReference type="HOGENOM" id="CLU_866091_0_0_1"/>
<accession>S8E5R6</accession>
<reference evidence="2 3" key="1">
    <citation type="journal article" date="2012" name="Science">
        <title>The Paleozoic origin of enzymatic lignin decomposition reconstructed from 31 fungal genomes.</title>
        <authorList>
            <person name="Floudas D."/>
            <person name="Binder M."/>
            <person name="Riley R."/>
            <person name="Barry K."/>
            <person name="Blanchette R.A."/>
            <person name="Henrissat B."/>
            <person name="Martinez A.T."/>
            <person name="Otillar R."/>
            <person name="Spatafora J.W."/>
            <person name="Yadav J.S."/>
            <person name="Aerts A."/>
            <person name="Benoit I."/>
            <person name="Boyd A."/>
            <person name="Carlson A."/>
            <person name="Copeland A."/>
            <person name="Coutinho P.M."/>
            <person name="de Vries R.P."/>
            <person name="Ferreira P."/>
            <person name="Findley K."/>
            <person name="Foster B."/>
            <person name="Gaskell J."/>
            <person name="Glotzer D."/>
            <person name="Gorecki P."/>
            <person name="Heitman J."/>
            <person name="Hesse C."/>
            <person name="Hori C."/>
            <person name="Igarashi K."/>
            <person name="Jurgens J.A."/>
            <person name="Kallen N."/>
            <person name="Kersten P."/>
            <person name="Kohler A."/>
            <person name="Kuees U."/>
            <person name="Kumar T.K.A."/>
            <person name="Kuo A."/>
            <person name="LaButti K."/>
            <person name="Larrondo L.F."/>
            <person name="Lindquist E."/>
            <person name="Ling A."/>
            <person name="Lombard V."/>
            <person name="Lucas S."/>
            <person name="Lundell T."/>
            <person name="Martin R."/>
            <person name="McLaughlin D.J."/>
            <person name="Morgenstern I."/>
            <person name="Morin E."/>
            <person name="Murat C."/>
            <person name="Nagy L.G."/>
            <person name="Nolan M."/>
            <person name="Ohm R.A."/>
            <person name="Patyshakuliyeva A."/>
            <person name="Rokas A."/>
            <person name="Ruiz-Duenas F.J."/>
            <person name="Sabat G."/>
            <person name="Salamov A."/>
            <person name="Samejima M."/>
            <person name="Schmutz J."/>
            <person name="Slot J.C."/>
            <person name="St John F."/>
            <person name="Stenlid J."/>
            <person name="Sun H."/>
            <person name="Sun S."/>
            <person name="Syed K."/>
            <person name="Tsang A."/>
            <person name="Wiebenga A."/>
            <person name="Young D."/>
            <person name="Pisabarro A."/>
            <person name="Eastwood D.C."/>
            <person name="Martin F."/>
            <person name="Cullen D."/>
            <person name="Grigoriev I.V."/>
            <person name="Hibbett D.S."/>
        </authorList>
    </citation>
    <scope>NUCLEOTIDE SEQUENCE</scope>
    <source>
        <strain evidence="3">FP-58527</strain>
    </source>
</reference>
<proteinExistence type="predicted"/>